<dbReference type="Proteomes" id="UP000245464">
    <property type="component" value="Chromosome 5"/>
</dbReference>
<evidence type="ECO:0000259" key="2">
    <source>
        <dbReference type="Pfam" id="PF03184"/>
    </source>
</evidence>
<dbReference type="KEGG" id="ptrr:90956838"/>
<proteinExistence type="predicted"/>
<feature type="compositionally biased region" description="Basic residues" evidence="1">
    <location>
        <begin position="456"/>
        <end position="470"/>
    </location>
</feature>
<organism evidence="3 4">
    <name type="scientific">Pyrenophora tritici-repentis</name>
    <dbReference type="NCBI Taxonomy" id="45151"/>
    <lineage>
        <taxon>Eukaryota</taxon>
        <taxon>Fungi</taxon>
        <taxon>Dikarya</taxon>
        <taxon>Ascomycota</taxon>
        <taxon>Pezizomycotina</taxon>
        <taxon>Dothideomycetes</taxon>
        <taxon>Pleosporomycetidae</taxon>
        <taxon>Pleosporales</taxon>
        <taxon>Pleosporineae</taxon>
        <taxon>Pleosporaceae</taxon>
        <taxon>Pyrenophora</taxon>
    </lineage>
</organism>
<comment type="caution">
    <text evidence="3">The sequence shown here is derived from an EMBL/GenBank/DDBJ whole genome shotgun (WGS) entry which is preliminary data.</text>
</comment>
<dbReference type="PANTHER" id="PTHR19303">
    <property type="entry name" value="TRANSPOSON"/>
    <property type="match status" value="1"/>
</dbReference>
<feature type="domain" description="DDE-1" evidence="2">
    <location>
        <begin position="74"/>
        <end position="249"/>
    </location>
</feature>
<dbReference type="GO" id="GO:0003677">
    <property type="term" value="F:DNA binding"/>
    <property type="evidence" value="ECO:0007669"/>
    <property type="project" value="TreeGrafter"/>
</dbReference>
<gene>
    <name evidence="3" type="ORF">PtrM4_112390</name>
</gene>
<dbReference type="InterPro" id="IPR004875">
    <property type="entry name" value="DDE_SF_endonuclease_dom"/>
</dbReference>
<evidence type="ECO:0000313" key="4">
    <source>
        <dbReference type="Proteomes" id="UP000245464"/>
    </source>
</evidence>
<feature type="region of interest" description="Disordered" evidence="1">
    <location>
        <begin position="386"/>
        <end position="470"/>
    </location>
</feature>
<feature type="compositionally biased region" description="Basic and acidic residues" evidence="1">
    <location>
        <begin position="386"/>
        <end position="410"/>
    </location>
</feature>
<dbReference type="GeneID" id="90956838"/>
<accession>A0A834VR99</accession>
<dbReference type="PANTHER" id="PTHR19303:SF74">
    <property type="entry name" value="POGO TRANSPOSABLE ELEMENT WITH KRAB DOMAIN"/>
    <property type="match status" value="1"/>
</dbReference>
<dbReference type="GO" id="GO:0005634">
    <property type="term" value="C:nucleus"/>
    <property type="evidence" value="ECO:0007669"/>
    <property type="project" value="TreeGrafter"/>
</dbReference>
<protein>
    <recommendedName>
        <fullName evidence="2">DDE-1 domain-containing protein</fullName>
    </recommendedName>
</protein>
<sequence length="470" mass="53763">MDRNRHKADSEAKYSLYFELLHDKMKEYNVEPSHIFNMDEKGFVIGVTRRSKRVFDKRIYDRRGVTAAIQDGSREWVTVLACICSDGTALSPSLIFQSTAGALKSAWVEAIDPEKHSVFVTSSPSGWTNNDIGLAWLKEVFERETRRKARSGYRLLILDGHGSHITMDFINYCNNHRILLAVFPPHATHTLQPLDVGMFGPLSTAYSTELSKYLHRSYGILPVQKGDFFELFWRAWGATFKPQTIMKSFEATGIHPPNPEVILKRFRKEASSSDESSTSVLSGDDWLKIESIVRRTVKDQSSKDVKKLRRSLHHISAQNSILRGEIRGLKEALLVKKRHQKKSYTLQLNNPEEYHGGAVFWSPRKARLYRLQQANERRVERERLKEVREKERAAKAAEKERQKAARDAEKAIQLSQKGKRKASQSSSQEQKRQKRSVVVPSHVEAEVAAPAVPTRTTRHGRTTKLPGKYK</sequence>
<dbReference type="RefSeq" id="XP_065962433.1">
    <property type="nucleotide sequence ID" value="XM_066107984.1"/>
</dbReference>
<dbReference type="EMBL" id="NQIK02000005">
    <property type="protein sequence ID" value="KAF7571237.1"/>
    <property type="molecule type" value="Genomic_DNA"/>
</dbReference>
<evidence type="ECO:0000256" key="1">
    <source>
        <dbReference type="SAM" id="MobiDB-lite"/>
    </source>
</evidence>
<feature type="compositionally biased region" description="Low complexity" evidence="1">
    <location>
        <begin position="436"/>
        <end position="455"/>
    </location>
</feature>
<evidence type="ECO:0000313" key="3">
    <source>
        <dbReference type="EMBL" id="KAF7571237.1"/>
    </source>
</evidence>
<dbReference type="InterPro" id="IPR050863">
    <property type="entry name" value="CenT-Element_Derived"/>
</dbReference>
<reference evidence="3 4" key="1">
    <citation type="journal article" date="2018" name="BMC Genomics">
        <title>Comparative genomics of the wheat fungal pathogen Pyrenophora tritici-repentis reveals chromosomal variations and genome plasticity.</title>
        <authorList>
            <person name="Moolhuijzen P."/>
            <person name="See P.T."/>
            <person name="Hane J.K."/>
            <person name="Shi G."/>
            <person name="Liu Z."/>
            <person name="Oliver R.P."/>
            <person name="Moffat C.S."/>
        </authorList>
    </citation>
    <scope>NUCLEOTIDE SEQUENCE [LARGE SCALE GENOMIC DNA]</scope>
    <source>
        <strain evidence="3">M4</strain>
    </source>
</reference>
<dbReference type="AlphaFoldDB" id="A0A834VR99"/>
<dbReference type="Pfam" id="PF03184">
    <property type="entry name" value="DDE_1"/>
    <property type="match status" value="1"/>
</dbReference>
<name>A0A834VR99_9PLEO</name>